<dbReference type="Gene3D" id="3.90.1150.10">
    <property type="entry name" value="Aspartate Aminotransferase, domain 1"/>
    <property type="match status" value="1"/>
</dbReference>
<protein>
    <submittedName>
        <fullName evidence="2">Uncharacterized protein</fullName>
    </submittedName>
</protein>
<accession>A0A2S7EWQ6</accession>
<dbReference type="Proteomes" id="UP000238261">
    <property type="component" value="Unassembled WGS sequence"/>
</dbReference>
<keyword evidence="3" id="KW-1185">Reference proteome</keyword>
<organism evidence="2 3">
    <name type="scientific">Xanthomonas hyacinthi</name>
    <dbReference type="NCBI Taxonomy" id="56455"/>
    <lineage>
        <taxon>Bacteria</taxon>
        <taxon>Pseudomonadati</taxon>
        <taxon>Pseudomonadota</taxon>
        <taxon>Gammaproteobacteria</taxon>
        <taxon>Lysobacterales</taxon>
        <taxon>Lysobacteraceae</taxon>
        <taxon>Xanthomonas</taxon>
    </lineage>
</organism>
<name>A0A2S7EWQ6_9XANT</name>
<feature type="region of interest" description="Disordered" evidence="1">
    <location>
        <begin position="42"/>
        <end position="79"/>
    </location>
</feature>
<gene>
    <name evidence="2" type="ORF">XhyaCFBP1156_10645</name>
</gene>
<sequence>MSVSAPTARIGFRRMAARLREGLAAAGAQFASDSPTNQLFVARPADSGRPRTGARSATCCSGGAMPNAPAPMPRLSAAA</sequence>
<evidence type="ECO:0000313" key="3">
    <source>
        <dbReference type="Proteomes" id="UP000238261"/>
    </source>
</evidence>
<dbReference type="AlphaFoldDB" id="A0A2S7EWQ6"/>
<comment type="caution">
    <text evidence="2">The sequence shown here is derived from an EMBL/GenBank/DDBJ whole genome shotgun (WGS) entry which is preliminary data.</text>
</comment>
<proteinExistence type="predicted"/>
<evidence type="ECO:0000313" key="2">
    <source>
        <dbReference type="EMBL" id="PPU97452.1"/>
    </source>
</evidence>
<evidence type="ECO:0000256" key="1">
    <source>
        <dbReference type="SAM" id="MobiDB-lite"/>
    </source>
</evidence>
<dbReference type="EMBL" id="MDEG01000008">
    <property type="protein sequence ID" value="PPU97452.1"/>
    <property type="molecule type" value="Genomic_DNA"/>
</dbReference>
<reference evidence="3" key="1">
    <citation type="submission" date="2016-08" db="EMBL/GenBank/DDBJ databases">
        <authorList>
            <person name="Merda D."/>
            <person name="Briand M."/>
            <person name="Taghouti G."/>
            <person name="Carrere S."/>
            <person name="Gouzy J."/>
            <person name="Portier P."/>
            <person name="Jacques M.-A."/>
            <person name="Fischer-Le Saux M."/>
        </authorList>
    </citation>
    <scope>NUCLEOTIDE SEQUENCE [LARGE SCALE GENOMIC DNA]</scope>
    <source>
        <strain evidence="3">CFBP1156</strain>
    </source>
</reference>
<dbReference type="InterPro" id="IPR015422">
    <property type="entry name" value="PyrdxlP-dep_Trfase_small"/>
</dbReference>